<dbReference type="Proteomes" id="UP001295740">
    <property type="component" value="Unassembled WGS sequence"/>
</dbReference>
<gene>
    <name evidence="2" type="ORF">KHLLAP_LOCUS10511</name>
</gene>
<feature type="compositionally biased region" description="Pro residues" evidence="1">
    <location>
        <begin position="26"/>
        <end position="42"/>
    </location>
</feature>
<protein>
    <submittedName>
        <fullName evidence="2">Uu.00g059430.m01.CDS01</fullName>
    </submittedName>
</protein>
<feature type="region of interest" description="Disordered" evidence="1">
    <location>
        <begin position="307"/>
        <end position="332"/>
    </location>
</feature>
<evidence type="ECO:0000313" key="2">
    <source>
        <dbReference type="EMBL" id="CAJ2510043.1"/>
    </source>
</evidence>
<evidence type="ECO:0000256" key="1">
    <source>
        <dbReference type="SAM" id="MobiDB-lite"/>
    </source>
</evidence>
<comment type="caution">
    <text evidence="2">The sequence shown here is derived from an EMBL/GenBank/DDBJ whole genome shotgun (WGS) entry which is preliminary data.</text>
</comment>
<evidence type="ECO:0000313" key="3">
    <source>
        <dbReference type="Proteomes" id="UP001295740"/>
    </source>
</evidence>
<feature type="region of interest" description="Disordered" evidence="1">
    <location>
        <begin position="1"/>
        <end position="47"/>
    </location>
</feature>
<keyword evidence="3" id="KW-1185">Reference proteome</keyword>
<proteinExistence type="predicted"/>
<dbReference type="EMBL" id="CAUWAG010000013">
    <property type="protein sequence ID" value="CAJ2510043.1"/>
    <property type="molecule type" value="Genomic_DNA"/>
</dbReference>
<organism evidence="2 3">
    <name type="scientific">Anthostomella pinea</name>
    <dbReference type="NCBI Taxonomy" id="933095"/>
    <lineage>
        <taxon>Eukaryota</taxon>
        <taxon>Fungi</taxon>
        <taxon>Dikarya</taxon>
        <taxon>Ascomycota</taxon>
        <taxon>Pezizomycotina</taxon>
        <taxon>Sordariomycetes</taxon>
        <taxon>Xylariomycetidae</taxon>
        <taxon>Xylariales</taxon>
        <taxon>Xylariaceae</taxon>
        <taxon>Anthostomella</taxon>
    </lineage>
</organism>
<name>A0AAI8VS47_9PEZI</name>
<reference evidence="2" key="1">
    <citation type="submission" date="2023-10" db="EMBL/GenBank/DDBJ databases">
        <authorList>
            <person name="Hackl T."/>
        </authorList>
    </citation>
    <scope>NUCLEOTIDE SEQUENCE</scope>
</reference>
<sequence>MDHRSFESMQQALGSMLRTRASSQPQPRPQPTQVPENPPYPEPFRSLHKCRKSDLPKLYVQNKNQLTRRMASALGVSFHSREGNASGANKLRCGSAPAGLEEHNIVQLTEYTDDYVESAVWTAKAFFADKSKSGCSRPFTWAVGPVRQPALEAALRIQGLVSVPGREERVLVLDLERHFWVLGPCVRVSPLPVLEPHVYTDRLGDEITVARVGGSSSNVADLEAWTTAHREHDIHIAPGSNHAHDKAEEIPIWAAHLVALPIDRAVLVAVTARHASKPGADMTIATAILHMSYGVATLSALNIHPDYRGDSQNHHNSKNTHGNTDDDDDGDDDGILGQIVEFALRHAYFCGYKIAMVTTPKPKPTTSKGVSSADSSLPRALQRAQDLGVMRTFAWTPPTAAFRTPPAACTRLAQGDVEGWVVVEEDEENDVVMVIRKNGQAVAELLLRAETEGGSESQAAGEPDGGLDDWEVVDGLF</sequence>
<dbReference type="AlphaFoldDB" id="A0AAI8VS47"/>
<accession>A0AAI8VS47</accession>